<dbReference type="PANTHER" id="PTHR32552">
    <property type="entry name" value="FERRICHROME IRON RECEPTOR-RELATED"/>
    <property type="match status" value="1"/>
</dbReference>
<name>A0AAN0KAW0_9GAMM</name>
<evidence type="ECO:0000256" key="9">
    <source>
        <dbReference type="ARBA" id="ARBA00023077"/>
    </source>
</evidence>
<protein>
    <recommendedName>
        <fullName evidence="12">TonB-dependent receptor-like beta-barrel domain-containing protein</fullName>
    </recommendedName>
</protein>
<dbReference type="GO" id="GO:0015344">
    <property type="term" value="F:siderophore uptake transmembrane transporter activity"/>
    <property type="evidence" value="ECO:0007669"/>
    <property type="project" value="TreeGrafter"/>
</dbReference>
<evidence type="ECO:0000256" key="3">
    <source>
        <dbReference type="ARBA" id="ARBA00022452"/>
    </source>
</evidence>
<keyword evidence="6" id="KW-0732">Signal</keyword>
<evidence type="ECO:0000256" key="10">
    <source>
        <dbReference type="ARBA" id="ARBA00023136"/>
    </source>
</evidence>
<dbReference type="InterPro" id="IPR036942">
    <property type="entry name" value="Beta-barrel_TonB_sf"/>
</dbReference>
<evidence type="ECO:0000256" key="5">
    <source>
        <dbReference type="ARBA" id="ARBA00022692"/>
    </source>
</evidence>
<dbReference type="Gene3D" id="2.40.170.20">
    <property type="entry name" value="TonB-dependent receptor, beta-barrel domain"/>
    <property type="match status" value="1"/>
</dbReference>
<reference evidence="14" key="1">
    <citation type="journal article" date="2024" name="Int. J. Syst. Evol. Microbiol.">
        <title>Pectobacterium araliae sp. nov., a pathogen causing bacterial soft rot of Japanese angelica tree in Japan.</title>
        <authorList>
            <person name="Sawada H."/>
            <person name="Someya N."/>
            <person name="Morohoshi T."/>
            <person name="Ono M."/>
            <person name="Satou M."/>
        </authorList>
    </citation>
    <scope>NUCLEOTIDE SEQUENCE [LARGE SCALE GENOMIC DNA]</scope>
    <source>
        <strain evidence="14">MAFF 302110</strain>
    </source>
</reference>
<evidence type="ECO:0000256" key="6">
    <source>
        <dbReference type="ARBA" id="ARBA00022729"/>
    </source>
</evidence>
<keyword evidence="14" id="KW-1185">Reference proteome</keyword>
<keyword evidence="11" id="KW-0998">Cell outer membrane</keyword>
<evidence type="ECO:0000313" key="14">
    <source>
        <dbReference type="Proteomes" id="UP001377830"/>
    </source>
</evidence>
<keyword evidence="5" id="KW-0812">Transmembrane</keyword>
<keyword evidence="3" id="KW-1134">Transmembrane beta strand</keyword>
<dbReference type="KEGG" id="parl:PEC302110_23040"/>
<evidence type="ECO:0000313" key="13">
    <source>
        <dbReference type="EMBL" id="BES85207.1"/>
    </source>
</evidence>
<dbReference type="InterPro" id="IPR000531">
    <property type="entry name" value="Beta-barrel_TonB"/>
</dbReference>
<evidence type="ECO:0000256" key="1">
    <source>
        <dbReference type="ARBA" id="ARBA00004571"/>
    </source>
</evidence>
<keyword evidence="7" id="KW-0408">Iron</keyword>
<dbReference type="InterPro" id="IPR039426">
    <property type="entry name" value="TonB-dep_rcpt-like"/>
</dbReference>
<proteinExistence type="predicted"/>
<sequence>MRLPVGGTKIQPSVDSFAYAPLCSVIFLQKPRSGYFIQDQISIGDRWDILTSARRVSYRPYSTYSLSINSEPLDKWRYRLGVTYQVEPGISTYASYSQGISNNVGYPTRNGSALAPVEAEQLETGAKFAFYDKRLCLNLSSCSRWCHLRNRKRLRVM</sequence>
<dbReference type="RefSeq" id="WP_261848363.1">
    <property type="nucleotide sequence ID" value="NZ_AP028908.1"/>
</dbReference>
<dbReference type="EMBL" id="AP028908">
    <property type="protein sequence ID" value="BES85207.1"/>
    <property type="molecule type" value="Genomic_DNA"/>
</dbReference>
<dbReference type="PANTHER" id="PTHR32552:SF68">
    <property type="entry name" value="FERRICHROME OUTER MEMBRANE TRANSPORTER_PHAGE RECEPTOR"/>
    <property type="match status" value="1"/>
</dbReference>
<dbReference type="AlphaFoldDB" id="A0AAN0KAW0"/>
<keyword evidence="2" id="KW-0813">Transport</keyword>
<gene>
    <name evidence="13" type="ORF">PEC302110_23040</name>
</gene>
<evidence type="ECO:0000259" key="12">
    <source>
        <dbReference type="Pfam" id="PF00593"/>
    </source>
</evidence>
<evidence type="ECO:0000256" key="2">
    <source>
        <dbReference type="ARBA" id="ARBA00022448"/>
    </source>
</evidence>
<dbReference type="GO" id="GO:0009279">
    <property type="term" value="C:cell outer membrane"/>
    <property type="evidence" value="ECO:0007669"/>
    <property type="project" value="UniProtKB-SubCell"/>
</dbReference>
<keyword evidence="8" id="KW-0406">Ion transport</keyword>
<dbReference type="SUPFAM" id="SSF56935">
    <property type="entry name" value="Porins"/>
    <property type="match status" value="1"/>
</dbReference>
<accession>A0AAN0KAW0</accession>
<dbReference type="Pfam" id="PF00593">
    <property type="entry name" value="TonB_dep_Rec_b-barrel"/>
    <property type="match status" value="1"/>
</dbReference>
<feature type="domain" description="TonB-dependent receptor-like beta-barrel" evidence="12">
    <location>
        <begin position="32"/>
        <end position="138"/>
    </location>
</feature>
<evidence type="ECO:0000256" key="8">
    <source>
        <dbReference type="ARBA" id="ARBA00023065"/>
    </source>
</evidence>
<keyword evidence="10" id="KW-0472">Membrane</keyword>
<evidence type="ECO:0000256" key="7">
    <source>
        <dbReference type="ARBA" id="ARBA00023004"/>
    </source>
</evidence>
<organism evidence="13 14">
    <name type="scientific">Pectobacterium araliae</name>
    <dbReference type="NCBI Taxonomy" id="3073862"/>
    <lineage>
        <taxon>Bacteria</taxon>
        <taxon>Pseudomonadati</taxon>
        <taxon>Pseudomonadota</taxon>
        <taxon>Gammaproteobacteria</taxon>
        <taxon>Enterobacterales</taxon>
        <taxon>Pectobacteriaceae</taxon>
        <taxon>Pectobacterium</taxon>
    </lineage>
</organism>
<keyword evidence="9" id="KW-0798">TonB box</keyword>
<evidence type="ECO:0000256" key="4">
    <source>
        <dbReference type="ARBA" id="ARBA00022496"/>
    </source>
</evidence>
<comment type="subcellular location">
    <subcellularLocation>
        <location evidence="1">Cell outer membrane</location>
        <topology evidence="1">Multi-pass membrane protein</topology>
    </subcellularLocation>
</comment>
<evidence type="ECO:0000256" key="11">
    <source>
        <dbReference type="ARBA" id="ARBA00023237"/>
    </source>
</evidence>
<keyword evidence="4" id="KW-0410">Iron transport</keyword>
<dbReference type="Proteomes" id="UP001377830">
    <property type="component" value="Chromosome"/>
</dbReference>